<evidence type="ECO:0000313" key="3">
    <source>
        <dbReference type="Proteomes" id="UP000262621"/>
    </source>
</evidence>
<feature type="transmembrane region" description="Helical" evidence="1">
    <location>
        <begin position="87"/>
        <end position="107"/>
    </location>
</feature>
<organism evidence="2 3">
    <name type="scientific">Micromonospora craniellae</name>
    <dbReference type="NCBI Taxonomy" id="2294034"/>
    <lineage>
        <taxon>Bacteria</taxon>
        <taxon>Bacillati</taxon>
        <taxon>Actinomycetota</taxon>
        <taxon>Actinomycetes</taxon>
        <taxon>Micromonosporales</taxon>
        <taxon>Micromonosporaceae</taxon>
        <taxon>Micromonospora</taxon>
    </lineage>
</organism>
<reference evidence="2 3" key="1">
    <citation type="submission" date="2018-08" db="EMBL/GenBank/DDBJ databases">
        <title>Verrucosispora craniellae sp. nov., isolated from a marine sponge in the South China Sea.</title>
        <authorList>
            <person name="Li L."/>
            <person name="Lin H.W."/>
        </authorList>
    </citation>
    <scope>NUCLEOTIDE SEQUENCE [LARGE SCALE GENOMIC DNA]</scope>
    <source>
        <strain evidence="2 3">LHW63014</strain>
    </source>
</reference>
<dbReference type="EMBL" id="QVFU01000014">
    <property type="protein sequence ID" value="RFS45754.1"/>
    <property type="molecule type" value="Genomic_DNA"/>
</dbReference>
<dbReference type="AlphaFoldDB" id="A0A372FYQ3"/>
<dbReference type="RefSeq" id="WP_117228702.1">
    <property type="nucleotide sequence ID" value="NZ_CP061725.1"/>
</dbReference>
<evidence type="ECO:0000313" key="2">
    <source>
        <dbReference type="EMBL" id="RFS45754.1"/>
    </source>
</evidence>
<evidence type="ECO:0000256" key="1">
    <source>
        <dbReference type="SAM" id="Phobius"/>
    </source>
</evidence>
<name>A0A372FYQ3_9ACTN</name>
<keyword evidence="1" id="KW-0812">Transmembrane</keyword>
<comment type="caution">
    <text evidence="2">The sequence shown here is derived from an EMBL/GenBank/DDBJ whole genome shotgun (WGS) entry which is preliminary data.</text>
</comment>
<keyword evidence="3" id="KW-1185">Reference proteome</keyword>
<accession>A0A372FYQ3</accession>
<keyword evidence="1" id="KW-1133">Transmembrane helix</keyword>
<protein>
    <submittedName>
        <fullName evidence="2">Uncharacterized protein</fullName>
    </submittedName>
</protein>
<feature type="transmembrane region" description="Helical" evidence="1">
    <location>
        <begin position="32"/>
        <end position="50"/>
    </location>
</feature>
<gene>
    <name evidence="2" type="ORF">D0Q02_15630</name>
</gene>
<dbReference type="Proteomes" id="UP000262621">
    <property type="component" value="Unassembled WGS sequence"/>
</dbReference>
<feature type="transmembrane region" description="Helical" evidence="1">
    <location>
        <begin position="56"/>
        <end position="75"/>
    </location>
</feature>
<proteinExistence type="predicted"/>
<dbReference type="OrthoDB" id="4966168at2"/>
<keyword evidence="1" id="KW-0472">Membrane</keyword>
<sequence>METRPTPDQARETLRQLTDDENAVRYPPIPRWFFVAMSAAMAALHLVHLLPSAHVGKASLAVNIAAIMLGCRYWLSQDGVSWAAVKAGDIAPFLAAVLGCFALTWALSALTDARWIWVIGAAVSADIVLRTGRAYRREFGDA</sequence>